<keyword evidence="1" id="KW-0812">Transmembrane</keyword>
<feature type="transmembrane region" description="Helical" evidence="1">
    <location>
        <begin position="118"/>
        <end position="138"/>
    </location>
</feature>
<keyword evidence="3" id="KW-1185">Reference proteome</keyword>
<dbReference type="Pfam" id="PF17112">
    <property type="entry name" value="Tom6"/>
    <property type="match status" value="1"/>
</dbReference>
<feature type="transmembrane region" description="Helical" evidence="1">
    <location>
        <begin position="16"/>
        <end position="34"/>
    </location>
</feature>
<dbReference type="InterPro" id="IPR020266">
    <property type="entry name" value="Tom6"/>
</dbReference>
<dbReference type="HOGENOM" id="CLU_128087_0_0_9"/>
<dbReference type="RefSeq" id="WP_003415204.1">
    <property type="nucleotide sequence ID" value="NZ_ACOM01000005.1"/>
</dbReference>
<protein>
    <submittedName>
        <fullName evidence="2">Uncharacterized protein</fullName>
    </submittedName>
</protein>
<keyword evidence="1" id="KW-0472">Membrane</keyword>
<sequence length="154" mass="17841">MYNLKQYIPRVQKRSLLLIAGFIWGFAGFRVLTLGLGDVESNKGNLIFSLIFSSIVFYIFLKFVFNKIIKKHTKRIIKNTLEKQCVFSFFDFKSYCIMGFMIFLGITVRSAKIFNPVYVGTFYIGLGLALFVAGILFLQSSIKFEKTKFKYENL</sequence>
<keyword evidence="1" id="KW-1133">Transmembrane helix</keyword>
<dbReference type="AlphaFoldDB" id="C4IGG4"/>
<gene>
    <name evidence="2" type="ORF">CLP_1919</name>
</gene>
<feature type="transmembrane region" description="Helical" evidence="1">
    <location>
        <begin position="46"/>
        <end position="65"/>
    </location>
</feature>
<dbReference type="GO" id="GO:0030150">
    <property type="term" value="P:protein import into mitochondrial matrix"/>
    <property type="evidence" value="ECO:0007669"/>
    <property type="project" value="InterPro"/>
</dbReference>
<accession>C4IGG4</accession>
<dbReference type="EMBL" id="ACOM01000005">
    <property type="protein sequence ID" value="EEP54327.1"/>
    <property type="molecule type" value="Genomic_DNA"/>
</dbReference>
<reference evidence="2 3" key="1">
    <citation type="submission" date="2009-08" db="EMBL/GenBank/DDBJ databases">
        <authorList>
            <person name="Shrivastava S."/>
            <person name="Brinkac L.B."/>
            <person name="Brown J.L."/>
            <person name="Bruce D.B."/>
            <person name="Detter C."/>
            <person name="Green L.D."/>
            <person name="Munk C.A."/>
            <person name="Rogers Y.C."/>
            <person name="Tapia R."/>
            <person name="Sims D.R."/>
            <person name="Smith L.A."/>
            <person name="Smith T.J."/>
            <person name="Sutton G."/>
            <person name="Brettin T."/>
        </authorList>
    </citation>
    <scope>NUCLEOTIDE SEQUENCE [LARGE SCALE GENOMIC DNA]</scope>
    <source>
        <strain evidence="3">E4 str. BoNT E BL5262</strain>
    </source>
</reference>
<evidence type="ECO:0000256" key="1">
    <source>
        <dbReference type="SAM" id="Phobius"/>
    </source>
</evidence>
<organism evidence="2 3">
    <name type="scientific">Clostridium butyricum E4 str. BoNT E BL5262</name>
    <dbReference type="NCBI Taxonomy" id="632245"/>
    <lineage>
        <taxon>Bacteria</taxon>
        <taxon>Bacillati</taxon>
        <taxon>Bacillota</taxon>
        <taxon>Clostridia</taxon>
        <taxon>Eubacteriales</taxon>
        <taxon>Clostridiaceae</taxon>
        <taxon>Clostridium</taxon>
    </lineage>
</organism>
<feature type="transmembrane region" description="Helical" evidence="1">
    <location>
        <begin position="86"/>
        <end position="106"/>
    </location>
</feature>
<dbReference type="Proteomes" id="UP000003081">
    <property type="component" value="Unassembled WGS sequence"/>
</dbReference>
<evidence type="ECO:0000313" key="3">
    <source>
        <dbReference type="Proteomes" id="UP000003081"/>
    </source>
</evidence>
<dbReference type="eggNOG" id="ENOG5032XD8">
    <property type="taxonomic scope" value="Bacteria"/>
</dbReference>
<evidence type="ECO:0000313" key="2">
    <source>
        <dbReference type="EMBL" id="EEP54327.1"/>
    </source>
</evidence>
<comment type="caution">
    <text evidence="2">The sequence shown here is derived from an EMBL/GenBank/DDBJ whole genome shotgun (WGS) entry which is preliminary data.</text>
</comment>
<name>C4IGG4_CLOBU</name>
<proteinExistence type="predicted"/>